<evidence type="ECO:0000313" key="1">
    <source>
        <dbReference type="EMBL" id="KAG8014839.1"/>
    </source>
</evidence>
<organism evidence="1 2">
    <name type="scientific">Nibea albiflora</name>
    <name type="common">Yellow drum</name>
    <name type="synonym">Corvina albiflora</name>
    <dbReference type="NCBI Taxonomy" id="240163"/>
    <lineage>
        <taxon>Eukaryota</taxon>
        <taxon>Metazoa</taxon>
        <taxon>Chordata</taxon>
        <taxon>Craniata</taxon>
        <taxon>Vertebrata</taxon>
        <taxon>Euteleostomi</taxon>
        <taxon>Actinopterygii</taxon>
        <taxon>Neopterygii</taxon>
        <taxon>Teleostei</taxon>
        <taxon>Neoteleostei</taxon>
        <taxon>Acanthomorphata</taxon>
        <taxon>Eupercaria</taxon>
        <taxon>Sciaenidae</taxon>
        <taxon>Nibea</taxon>
    </lineage>
</organism>
<evidence type="ECO:0000313" key="2">
    <source>
        <dbReference type="Proteomes" id="UP000805704"/>
    </source>
</evidence>
<proteinExistence type="predicted"/>
<comment type="caution">
    <text evidence="1">The sequence shown here is derived from an EMBL/GenBank/DDBJ whole genome shotgun (WGS) entry which is preliminary data.</text>
</comment>
<sequence length="126" mass="13705">AKLIEIGRTSTCRTRREEGTSQFKQTGHCRTTLQRATGAQTRPEGIETTSPAWRALGTDINSDLPMGKPSGTWSSATWAKYGISVVVLPLPLPPTTACRLSIMCPTAENVVSVRSRREAAFDDLEV</sequence>
<dbReference type="EMBL" id="CM024789">
    <property type="protein sequence ID" value="KAG8014839.1"/>
    <property type="molecule type" value="Genomic_DNA"/>
</dbReference>
<name>A0ACB7FL36_NIBAL</name>
<dbReference type="Proteomes" id="UP000805704">
    <property type="component" value="Chromosome 1"/>
</dbReference>
<accession>A0ACB7FL36</accession>
<gene>
    <name evidence="1" type="primary">OCIAD1.2</name>
    <name evidence="1" type="ORF">GBF38_003509</name>
</gene>
<feature type="non-terminal residue" evidence="1">
    <location>
        <position position="1"/>
    </location>
</feature>
<keyword evidence="2" id="KW-1185">Reference proteome</keyword>
<protein>
    <submittedName>
        <fullName evidence="1">OCIA domain-containing protein 1</fullName>
    </submittedName>
</protein>
<reference evidence="1" key="1">
    <citation type="submission" date="2020-04" db="EMBL/GenBank/DDBJ databases">
        <title>A chromosome-scale assembly and high-density genetic map of the yellow drum (Nibea albiflora) genome.</title>
        <authorList>
            <person name="Xu D."/>
            <person name="Zhang W."/>
            <person name="Chen R."/>
            <person name="Tan P."/>
            <person name="Wang L."/>
            <person name="Song H."/>
            <person name="Tian L."/>
            <person name="Zhu Q."/>
            <person name="Wang B."/>
        </authorList>
    </citation>
    <scope>NUCLEOTIDE SEQUENCE</scope>
    <source>
        <strain evidence="1">ZJHYS-2018</strain>
    </source>
</reference>